<evidence type="ECO:0000256" key="4">
    <source>
        <dbReference type="SAM" id="Coils"/>
    </source>
</evidence>
<dbReference type="InterPro" id="IPR011009">
    <property type="entry name" value="Kinase-like_dom_sf"/>
</dbReference>
<dbReference type="CDD" id="cd02440">
    <property type="entry name" value="AdoMet_MTases"/>
    <property type="match status" value="1"/>
</dbReference>
<dbReference type="EMBL" id="JAUTAS010000001">
    <property type="protein sequence ID" value="MDQ1109929.1"/>
    <property type="molecule type" value="Genomic_DNA"/>
</dbReference>
<keyword evidence="1 6" id="KW-0489">Methyltransferase</keyword>
<evidence type="ECO:0000256" key="2">
    <source>
        <dbReference type="ARBA" id="ARBA00022679"/>
    </source>
</evidence>
<feature type="domain" description="Methyltransferase" evidence="5">
    <location>
        <begin position="66"/>
        <end position="157"/>
    </location>
</feature>
<dbReference type="PANTHER" id="PTHR43464">
    <property type="entry name" value="METHYLTRANSFERASE"/>
    <property type="match status" value="1"/>
</dbReference>
<proteinExistence type="predicted"/>
<dbReference type="GO" id="GO:0032259">
    <property type="term" value="P:methylation"/>
    <property type="evidence" value="ECO:0007669"/>
    <property type="project" value="UniProtKB-KW"/>
</dbReference>
<comment type="caution">
    <text evidence="6">The sequence shown here is derived from an EMBL/GenBank/DDBJ whole genome shotgun (WGS) entry which is preliminary data.</text>
</comment>
<dbReference type="InterPro" id="IPR041698">
    <property type="entry name" value="Methyltransf_25"/>
</dbReference>
<keyword evidence="4" id="KW-0175">Coiled coil</keyword>
<keyword evidence="3" id="KW-0949">S-adenosyl-L-methionine</keyword>
<dbReference type="Gene3D" id="3.30.200.20">
    <property type="entry name" value="Phosphorylase Kinase, domain 1"/>
    <property type="match status" value="1"/>
</dbReference>
<evidence type="ECO:0000256" key="1">
    <source>
        <dbReference type="ARBA" id="ARBA00022603"/>
    </source>
</evidence>
<keyword evidence="2" id="KW-0808">Transferase</keyword>
<evidence type="ECO:0000256" key="3">
    <source>
        <dbReference type="ARBA" id="ARBA00022691"/>
    </source>
</evidence>
<dbReference type="SUPFAM" id="SSF53335">
    <property type="entry name" value="S-adenosyl-L-methionine-dependent methyltransferases"/>
    <property type="match status" value="1"/>
</dbReference>
<accession>A0AAP5AJX3</accession>
<dbReference type="Pfam" id="PF13649">
    <property type="entry name" value="Methyltransf_25"/>
    <property type="match status" value="1"/>
</dbReference>
<organism evidence="6 7">
    <name type="scientific">Stenotrophomonas rhizophila</name>
    <dbReference type="NCBI Taxonomy" id="216778"/>
    <lineage>
        <taxon>Bacteria</taxon>
        <taxon>Pseudomonadati</taxon>
        <taxon>Pseudomonadota</taxon>
        <taxon>Gammaproteobacteria</taxon>
        <taxon>Lysobacterales</taxon>
        <taxon>Lysobacteraceae</taxon>
        <taxon>Stenotrophomonas</taxon>
    </lineage>
</organism>
<dbReference type="InterPro" id="IPR029063">
    <property type="entry name" value="SAM-dependent_MTases_sf"/>
</dbReference>
<gene>
    <name evidence="6" type="ORF">QE424_003088</name>
</gene>
<name>A0AAP5AJX3_9GAMM</name>
<protein>
    <submittedName>
        <fullName evidence="6">SAM-dependent methyltransferase</fullName>
    </submittedName>
</protein>
<dbReference type="Proteomes" id="UP001226084">
    <property type="component" value="Unassembled WGS sequence"/>
</dbReference>
<dbReference type="GO" id="GO:0008168">
    <property type="term" value="F:methyltransferase activity"/>
    <property type="evidence" value="ECO:0007669"/>
    <property type="project" value="UniProtKB-KW"/>
</dbReference>
<dbReference type="PANTHER" id="PTHR43464:SF19">
    <property type="entry name" value="UBIQUINONE BIOSYNTHESIS O-METHYLTRANSFERASE, MITOCHONDRIAL"/>
    <property type="match status" value="1"/>
</dbReference>
<reference evidence="6" key="1">
    <citation type="submission" date="2023-07" db="EMBL/GenBank/DDBJ databases">
        <title>Functional and genomic diversity of the sorghum phyllosphere microbiome.</title>
        <authorList>
            <person name="Shade A."/>
        </authorList>
    </citation>
    <scope>NUCLEOTIDE SEQUENCE</scope>
    <source>
        <strain evidence="6">SORGH_AS_0457</strain>
    </source>
</reference>
<dbReference type="Gene3D" id="3.40.50.150">
    <property type="entry name" value="Vaccinia Virus protein VP39"/>
    <property type="match status" value="1"/>
</dbReference>
<evidence type="ECO:0000259" key="5">
    <source>
        <dbReference type="Pfam" id="PF13649"/>
    </source>
</evidence>
<dbReference type="SUPFAM" id="SSF56112">
    <property type="entry name" value="Protein kinase-like (PK-like)"/>
    <property type="match status" value="1"/>
</dbReference>
<evidence type="ECO:0000313" key="6">
    <source>
        <dbReference type="EMBL" id="MDQ1109929.1"/>
    </source>
</evidence>
<evidence type="ECO:0000313" key="7">
    <source>
        <dbReference type="Proteomes" id="UP001226084"/>
    </source>
</evidence>
<dbReference type="Gene3D" id="1.10.510.10">
    <property type="entry name" value="Transferase(Phosphotransferase) domain 1"/>
    <property type="match status" value="1"/>
</dbReference>
<sequence>MDMTDVTTHAAGSIEALVAALPEKYQPIFGHPDLSDGSSRGCEDRLQLILATAQRLSDTLGRPLRVLDLGCAQGFFSLSLAAAGHSVHGADFLDKNVDVCTALAAEQGLGRATFQCGRIEDIAATLQVDTFDLVLGLSVFHHLVHEHGLPAVTEIVSGLAQKISCGIYEVALREEPLYWGPSQPAHAAELLAPYAFKRVMAWQPTHLSGVERPLYFASNGYWFVGSDFRAFDSWRFQSHAMDMSSHQSSRRYFFAGKVMLKQYSLLNPARRDFNLEEYRNEAEFLALASPEMDCPALLETVVDRDDCWIVREMLAGRLLLEMMNEHVPYAQERVVDGLIRKLVALEERGLYHNDVRCWNLLIDPASDLHLIDFGAISKVRADCVWPENLLISLLLTMREIFMGHVGPVLPVRRGLLDIGMLPMRYQAAFAHVLSMPKEAWSFKELQSRITGWAGEPIEVTGYVDILAAAERAMLSLEGKLAAEMHEGRLAQAELASSRAQLEGGRASAYAQLEAERASAIAQLEAERASAIAQLEAERASAAEQLEAERASAAEQLEAERASSHSALEAELANACAVLREELASSREDARRWYLLATERDEAIVALNDSQHSKTATHAALRRRIDGMAARLAVQEAEARQARTDHAAVVQSLQEWQARAAELDASVESWHGRAHELELQLREMRKSRSWKVTAPLRGFRRNLRHPFAFTRRALLALMRRVKRHPDLARQLNSVARLVPPLHAKLISVAVNNQIIAEVPATIEHEGVVGGVDVFAGLAERDGLDRLSLRGRAMYRDIVAIKRKEGN</sequence>
<feature type="coiled-coil region" evidence="4">
    <location>
        <begin position="466"/>
        <end position="562"/>
    </location>
</feature>
<dbReference type="AlphaFoldDB" id="A0AAP5AJX3"/>